<name>T1GBL3_MEGSC</name>
<accession>T1GBL3</accession>
<dbReference type="AlphaFoldDB" id="T1GBL3"/>
<reference evidence="1" key="2">
    <citation type="submission" date="2015-06" db="UniProtKB">
        <authorList>
            <consortium name="EnsemblMetazoa"/>
        </authorList>
    </citation>
    <scope>IDENTIFICATION</scope>
</reference>
<keyword evidence="2" id="KW-1185">Reference proteome</keyword>
<reference evidence="2" key="1">
    <citation type="submission" date="2013-02" db="EMBL/GenBank/DDBJ databases">
        <authorList>
            <person name="Hughes D."/>
        </authorList>
    </citation>
    <scope>NUCLEOTIDE SEQUENCE</scope>
    <source>
        <strain>Durham</strain>
        <strain evidence="2">NC isolate 2 -- Noor lab</strain>
    </source>
</reference>
<dbReference type="EnsemblMetazoa" id="MESCA000647-RA">
    <property type="protein sequence ID" value="MESCA000647-PA"/>
    <property type="gene ID" value="MESCA000647"/>
</dbReference>
<dbReference type="HOGENOM" id="CLU_1763442_0_0_1"/>
<evidence type="ECO:0000313" key="2">
    <source>
        <dbReference type="Proteomes" id="UP000015102"/>
    </source>
</evidence>
<dbReference type="EMBL" id="CAQQ02183840">
    <property type="status" value="NOT_ANNOTATED_CDS"/>
    <property type="molecule type" value="Genomic_DNA"/>
</dbReference>
<organism evidence="1 2">
    <name type="scientific">Megaselia scalaris</name>
    <name type="common">Humpbacked fly</name>
    <name type="synonym">Phora scalaris</name>
    <dbReference type="NCBI Taxonomy" id="36166"/>
    <lineage>
        <taxon>Eukaryota</taxon>
        <taxon>Metazoa</taxon>
        <taxon>Ecdysozoa</taxon>
        <taxon>Arthropoda</taxon>
        <taxon>Hexapoda</taxon>
        <taxon>Insecta</taxon>
        <taxon>Pterygota</taxon>
        <taxon>Neoptera</taxon>
        <taxon>Endopterygota</taxon>
        <taxon>Diptera</taxon>
        <taxon>Brachycera</taxon>
        <taxon>Muscomorpha</taxon>
        <taxon>Platypezoidea</taxon>
        <taxon>Phoridae</taxon>
        <taxon>Megaseliini</taxon>
        <taxon>Megaselia</taxon>
    </lineage>
</organism>
<proteinExistence type="predicted"/>
<evidence type="ECO:0000313" key="1">
    <source>
        <dbReference type="EnsemblMetazoa" id="MESCA000647-PA"/>
    </source>
</evidence>
<protein>
    <submittedName>
        <fullName evidence="1">Uncharacterized protein</fullName>
    </submittedName>
</protein>
<dbReference type="Proteomes" id="UP000015102">
    <property type="component" value="Unassembled WGS sequence"/>
</dbReference>
<dbReference type="STRING" id="36166.T1GBL3"/>
<sequence length="148" mass="17312">SFASAVAQPKPTEVKDDKNRPNYSFISNIFRGQIESKEMFPFPDVLTAEQKELTESLVDPFEKFFLEVNDAAKNDETSIIDEKTIEHMKEKRDTHKHMTYVPKEFIPYIYSNKNGKSLILFEIKLISVYIRNLNNIGRFQCSPFHLIF</sequence>
<dbReference type="EMBL" id="CAQQ02183841">
    <property type="status" value="NOT_ANNOTATED_CDS"/>
    <property type="molecule type" value="Genomic_DNA"/>
</dbReference>